<keyword evidence="1" id="KW-0732">Signal</keyword>
<sequence>MSRSILPVRRLSVAGVLVVAAVLAGGTPADAAAAPATAAPAAVVDAEDVITEVKLPDGATEVTIHVPAPGVTTDQLYQKLKAKGTPGLKAPAPAPKSLAASPPDDLCNLNYSATWSCPPVHWARNGFGHPQVYFVDYTGSSYPVSQVVPVWDQAHGVDSHYTHSCPTTAGVHCVQVSENNYGANGEFGSTSMRFDSNYVFFDGLVNITLNNYYANYSAALRKKFTCHETGHALGMGHNTAVSTQSCMIQGEYEFPSPNSSDFTLLARVYASF</sequence>
<dbReference type="SUPFAM" id="SSF55486">
    <property type="entry name" value="Metalloproteases ('zincins'), catalytic domain"/>
    <property type="match status" value="1"/>
</dbReference>
<comment type="caution">
    <text evidence="2">The sequence shown here is derived from an EMBL/GenBank/DDBJ whole genome shotgun (WGS) entry which is preliminary data.</text>
</comment>
<accession>A0ABN3FG75</accession>
<dbReference type="Gene3D" id="3.40.390.10">
    <property type="entry name" value="Collagenase (Catalytic Domain)"/>
    <property type="match status" value="1"/>
</dbReference>
<evidence type="ECO:0000313" key="2">
    <source>
        <dbReference type="EMBL" id="GAA2329762.1"/>
    </source>
</evidence>
<feature type="chain" id="PRO_5045744289" description="Peptidase M10 metallopeptidase domain-containing protein" evidence="1">
    <location>
        <begin position="32"/>
        <end position="272"/>
    </location>
</feature>
<dbReference type="InterPro" id="IPR024079">
    <property type="entry name" value="MetalloPept_cat_dom_sf"/>
</dbReference>
<dbReference type="EMBL" id="BAAARV010000005">
    <property type="protein sequence ID" value="GAA2329762.1"/>
    <property type="molecule type" value="Genomic_DNA"/>
</dbReference>
<gene>
    <name evidence="2" type="ORF">GCM10010170_007350</name>
</gene>
<organism evidence="2 3">
    <name type="scientific">Dactylosporangium salmoneum</name>
    <dbReference type="NCBI Taxonomy" id="53361"/>
    <lineage>
        <taxon>Bacteria</taxon>
        <taxon>Bacillati</taxon>
        <taxon>Actinomycetota</taxon>
        <taxon>Actinomycetes</taxon>
        <taxon>Micromonosporales</taxon>
        <taxon>Micromonosporaceae</taxon>
        <taxon>Dactylosporangium</taxon>
    </lineage>
</organism>
<protein>
    <recommendedName>
        <fullName evidence="4">Peptidase M10 metallopeptidase domain-containing protein</fullName>
    </recommendedName>
</protein>
<reference evidence="2 3" key="1">
    <citation type="journal article" date="2019" name="Int. J. Syst. Evol. Microbiol.">
        <title>The Global Catalogue of Microorganisms (GCM) 10K type strain sequencing project: providing services to taxonomists for standard genome sequencing and annotation.</title>
        <authorList>
            <consortium name="The Broad Institute Genomics Platform"/>
            <consortium name="The Broad Institute Genome Sequencing Center for Infectious Disease"/>
            <person name="Wu L."/>
            <person name="Ma J."/>
        </authorList>
    </citation>
    <scope>NUCLEOTIDE SEQUENCE [LARGE SCALE GENOMIC DNA]</scope>
    <source>
        <strain evidence="2 3">JCM 3272</strain>
    </source>
</reference>
<dbReference type="Proteomes" id="UP001501444">
    <property type="component" value="Unassembled WGS sequence"/>
</dbReference>
<proteinExistence type="predicted"/>
<name>A0ABN3FG75_9ACTN</name>
<evidence type="ECO:0008006" key="4">
    <source>
        <dbReference type="Google" id="ProtNLM"/>
    </source>
</evidence>
<evidence type="ECO:0000313" key="3">
    <source>
        <dbReference type="Proteomes" id="UP001501444"/>
    </source>
</evidence>
<keyword evidence="3" id="KW-1185">Reference proteome</keyword>
<dbReference type="RefSeq" id="WP_344610760.1">
    <property type="nucleotide sequence ID" value="NZ_BAAARV010000005.1"/>
</dbReference>
<evidence type="ECO:0000256" key="1">
    <source>
        <dbReference type="SAM" id="SignalP"/>
    </source>
</evidence>
<feature type="signal peptide" evidence="1">
    <location>
        <begin position="1"/>
        <end position="31"/>
    </location>
</feature>